<dbReference type="PANTHER" id="PTHR31618">
    <property type="entry name" value="MECHANOSENSITIVE ION CHANNEL PROTEIN 5"/>
    <property type="match status" value="1"/>
</dbReference>
<dbReference type="GO" id="GO:0008381">
    <property type="term" value="F:mechanosensitive monoatomic ion channel activity"/>
    <property type="evidence" value="ECO:0007669"/>
    <property type="project" value="TreeGrafter"/>
</dbReference>
<dbReference type="InterPro" id="IPR010920">
    <property type="entry name" value="LSM_dom_sf"/>
</dbReference>
<gene>
    <name evidence="9" type="ORF">BGZ70_007276</name>
</gene>
<keyword evidence="5 7" id="KW-0472">Membrane</keyword>
<comment type="subcellular location">
    <subcellularLocation>
        <location evidence="1">Membrane</location>
        <topology evidence="1">Multi-pass membrane protein</topology>
    </subcellularLocation>
</comment>
<feature type="region of interest" description="Disordered" evidence="6">
    <location>
        <begin position="803"/>
        <end position="823"/>
    </location>
</feature>
<feature type="domain" description="EF-hand" evidence="8">
    <location>
        <begin position="513"/>
        <end position="548"/>
    </location>
</feature>
<dbReference type="GO" id="GO:0006820">
    <property type="term" value="P:monoatomic anion transport"/>
    <property type="evidence" value="ECO:0007669"/>
    <property type="project" value="TreeGrafter"/>
</dbReference>
<organism evidence="9 10">
    <name type="scientific">Mortierella alpina</name>
    <name type="common">Oleaginous fungus</name>
    <name type="synonym">Mortierella renispora</name>
    <dbReference type="NCBI Taxonomy" id="64518"/>
    <lineage>
        <taxon>Eukaryota</taxon>
        <taxon>Fungi</taxon>
        <taxon>Fungi incertae sedis</taxon>
        <taxon>Mucoromycota</taxon>
        <taxon>Mortierellomycotina</taxon>
        <taxon>Mortierellomycetes</taxon>
        <taxon>Mortierellales</taxon>
        <taxon>Mortierellaceae</taxon>
        <taxon>Mortierella</taxon>
    </lineage>
</organism>
<accession>A0A9P6JDM0</accession>
<dbReference type="PANTHER" id="PTHR31618:SF1">
    <property type="entry name" value="EF-HAND DOMAIN-CONTAINING PROTEIN"/>
    <property type="match status" value="1"/>
</dbReference>
<feature type="transmembrane region" description="Helical" evidence="7">
    <location>
        <begin position="249"/>
        <end position="269"/>
    </location>
</feature>
<evidence type="ECO:0000256" key="7">
    <source>
        <dbReference type="SAM" id="Phobius"/>
    </source>
</evidence>
<feature type="transmembrane region" description="Helical" evidence="7">
    <location>
        <begin position="300"/>
        <end position="319"/>
    </location>
</feature>
<dbReference type="InterPro" id="IPR023408">
    <property type="entry name" value="MscS_beta-dom_sf"/>
</dbReference>
<dbReference type="InterPro" id="IPR016688">
    <property type="entry name" value="MscS-like_plants/fungi"/>
</dbReference>
<dbReference type="EMBL" id="JAAAHY010000045">
    <property type="protein sequence ID" value="KAF9967992.1"/>
    <property type="molecule type" value="Genomic_DNA"/>
</dbReference>
<dbReference type="InterPro" id="IPR011992">
    <property type="entry name" value="EF-hand-dom_pair"/>
</dbReference>
<sequence>MDVVVKSAELDQESSTSVTVRRRRSPRSLENQPAAKQHDRRWSVASNRQLDGSASLIPKTAMHRKPSLSSVRDNVPAGIKTESNLASFKMCVDEASPVSALKDKQQGEKSKSGAHNDEDDDFDWEVDKIHEDKDKKETEGGNSEKGMRLQDDVCCAPLSRRIHPWIIKLLKNAILLVILLVPKFALKHLHAHHSNTVILADEGRPYVAVVVGNHLGYYLVQLLVMALFKIIHSLGTVKIKITLETYDALVPHFARTVWFFGLIAFWGFLVHGPNCVEARAKVNITITMDEGVDMQCRRWIFWWVYRCMWGMQAMNMLYIMKRYLMQVISDRFEQDNARFVELNFQGHVLDSLQKIKIPRSAHPHHRHSGLHASHYRWADKSSQWLRSPNAPTATLVSDAPQRRSVVQLTMQSIRRRFDTTKERVGDGTATSPAGSITEMDKENELEPQEFVRMSKKRKSKLIHSLRNKPIEVTHRERLRLLENPYKRAKDLWTRICPQHRNHLERVDLEQHLKKKDVVERFWKLFDPHGSGTITRAMFKQAIVDMVNLRKSFTSTHKTFENAMAKLDMLFNIIVLLFVIVAFLIAFDVGVQQYAVSVSSLVVGGAFVTGTSAKNAFESMIFIFVMVAFDVGDKIELDDSFFTIMTIHILTTEMKRGDGMRVLSPNHVLASRHIHNLSRSGDHVENVRMDIPLFSSARTIQKLKQMIQHYVETEASADFQKIDVILNATNNHFSSKAGLQILFRVFHRGRWVDTEYGPRRLKAILFLRATLNELEQEDLRDLIALRASLGCTGPSNPALLHEIQQEPGQQQPASNEYGDPRGHLADCKAQSELGAIYLAHEATSVAAHARSSSNAESQCVHQAHPGGEGAENRRQSAPCVLAPENIQLSTDSANFQPLPEGSPFQR</sequence>
<comment type="similarity">
    <text evidence="2">Belongs to the MscS (TC 1.A.23) family.</text>
</comment>
<feature type="region of interest" description="Disordered" evidence="6">
    <location>
        <begin position="1"/>
        <end position="75"/>
    </location>
</feature>
<evidence type="ECO:0000256" key="4">
    <source>
        <dbReference type="ARBA" id="ARBA00022989"/>
    </source>
</evidence>
<dbReference type="AlphaFoldDB" id="A0A9P6JDM0"/>
<feature type="transmembrane region" description="Helical" evidence="7">
    <location>
        <begin position="169"/>
        <end position="186"/>
    </location>
</feature>
<evidence type="ECO:0000256" key="1">
    <source>
        <dbReference type="ARBA" id="ARBA00004141"/>
    </source>
</evidence>
<evidence type="ECO:0000256" key="2">
    <source>
        <dbReference type="ARBA" id="ARBA00008017"/>
    </source>
</evidence>
<feature type="compositionally biased region" description="Basic and acidic residues" evidence="6">
    <location>
        <begin position="125"/>
        <end position="139"/>
    </location>
</feature>
<comment type="caution">
    <text evidence="9">The sequence shown here is derived from an EMBL/GenBank/DDBJ whole genome shotgun (WGS) entry which is preliminary data.</text>
</comment>
<dbReference type="GO" id="GO:0005509">
    <property type="term" value="F:calcium ion binding"/>
    <property type="evidence" value="ECO:0007669"/>
    <property type="project" value="InterPro"/>
</dbReference>
<name>A0A9P6JDM0_MORAP</name>
<dbReference type="SUPFAM" id="SSF50182">
    <property type="entry name" value="Sm-like ribonucleoproteins"/>
    <property type="match status" value="1"/>
</dbReference>
<keyword evidence="3 7" id="KW-0812">Transmembrane</keyword>
<dbReference type="SUPFAM" id="SSF47473">
    <property type="entry name" value="EF-hand"/>
    <property type="match status" value="1"/>
</dbReference>
<protein>
    <recommendedName>
        <fullName evidence="8">EF-hand domain-containing protein</fullName>
    </recommendedName>
</protein>
<feature type="transmembrane region" description="Helical" evidence="7">
    <location>
        <begin position="568"/>
        <end position="586"/>
    </location>
</feature>
<feature type="transmembrane region" description="Helical" evidence="7">
    <location>
        <begin position="206"/>
        <end position="228"/>
    </location>
</feature>
<keyword evidence="10" id="KW-1185">Reference proteome</keyword>
<dbReference type="OrthoDB" id="544685at2759"/>
<dbReference type="Gene3D" id="2.30.30.60">
    <property type="match status" value="1"/>
</dbReference>
<evidence type="ECO:0000313" key="9">
    <source>
        <dbReference type="EMBL" id="KAF9967992.1"/>
    </source>
</evidence>
<feature type="compositionally biased region" description="Basic and acidic residues" evidence="6">
    <location>
        <begin position="101"/>
        <end position="116"/>
    </location>
</feature>
<feature type="region of interest" description="Disordered" evidence="6">
    <location>
        <begin position="855"/>
        <end position="878"/>
    </location>
</feature>
<dbReference type="Proteomes" id="UP000738359">
    <property type="component" value="Unassembled WGS sequence"/>
</dbReference>
<evidence type="ECO:0000313" key="10">
    <source>
        <dbReference type="Proteomes" id="UP000738359"/>
    </source>
</evidence>
<dbReference type="GO" id="GO:0005886">
    <property type="term" value="C:plasma membrane"/>
    <property type="evidence" value="ECO:0007669"/>
    <property type="project" value="TreeGrafter"/>
</dbReference>
<evidence type="ECO:0000256" key="6">
    <source>
        <dbReference type="SAM" id="MobiDB-lite"/>
    </source>
</evidence>
<evidence type="ECO:0000259" key="8">
    <source>
        <dbReference type="PROSITE" id="PS50222"/>
    </source>
</evidence>
<dbReference type="PROSITE" id="PS50222">
    <property type="entry name" value="EF_HAND_2"/>
    <property type="match status" value="1"/>
</dbReference>
<keyword evidence="4 7" id="KW-1133">Transmembrane helix</keyword>
<feature type="region of interest" description="Disordered" evidence="6">
    <location>
        <begin position="98"/>
        <end position="147"/>
    </location>
</feature>
<proteinExistence type="inferred from homology"/>
<evidence type="ECO:0000256" key="3">
    <source>
        <dbReference type="ARBA" id="ARBA00022692"/>
    </source>
</evidence>
<evidence type="ECO:0000256" key="5">
    <source>
        <dbReference type="ARBA" id="ARBA00023136"/>
    </source>
</evidence>
<dbReference type="InterPro" id="IPR006685">
    <property type="entry name" value="MscS_channel_2nd"/>
</dbReference>
<reference evidence="9" key="1">
    <citation type="journal article" date="2020" name="Fungal Divers.">
        <title>Resolving the Mortierellaceae phylogeny through synthesis of multi-gene phylogenetics and phylogenomics.</title>
        <authorList>
            <person name="Vandepol N."/>
            <person name="Liber J."/>
            <person name="Desiro A."/>
            <person name="Na H."/>
            <person name="Kennedy M."/>
            <person name="Barry K."/>
            <person name="Grigoriev I.V."/>
            <person name="Miller A.N."/>
            <person name="O'Donnell K."/>
            <person name="Stajich J.E."/>
            <person name="Bonito G."/>
        </authorList>
    </citation>
    <scope>NUCLEOTIDE SEQUENCE</scope>
    <source>
        <strain evidence="9">CK1249</strain>
    </source>
</reference>
<dbReference type="Pfam" id="PF00924">
    <property type="entry name" value="MS_channel_2nd"/>
    <property type="match status" value="1"/>
</dbReference>
<dbReference type="InterPro" id="IPR002048">
    <property type="entry name" value="EF_hand_dom"/>
</dbReference>